<reference evidence="2" key="1">
    <citation type="journal article" date="2023" name="G3 (Bethesda)">
        <title>Genome assembly and association tests identify interacting loci associated with vigor, precocity, and sex in interspecific pistachio rootstocks.</title>
        <authorList>
            <person name="Palmer W."/>
            <person name="Jacygrad E."/>
            <person name="Sagayaradj S."/>
            <person name="Cavanaugh K."/>
            <person name="Han R."/>
            <person name="Bertier L."/>
            <person name="Beede B."/>
            <person name="Kafkas S."/>
            <person name="Golino D."/>
            <person name="Preece J."/>
            <person name="Michelmore R."/>
        </authorList>
    </citation>
    <scope>NUCLEOTIDE SEQUENCE [LARGE SCALE GENOMIC DNA]</scope>
</reference>
<evidence type="ECO:0000313" key="2">
    <source>
        <dbReference type="Proteomes" id="UP001163603"/>
    </source>
</evidence>
<proteinExistence type="predicted"/>
<evidence type="ECO:0000313" key="1">
    <source>
        <dbReference type="EMBL" id="KAJ0034622.1"/>
    </source>
</evidence>
<comment type="caution">
    <text evidence="1">The sequence shown here is derived from an EMBL/GenBank/DDBJ whole genome shotgun (WGS) entry which is preliminary data.</text>
</comment>
<sequence length="102" mass="11367">MTISKVYETNLQNSSDFLFLQAWICGWHGFPGGEMYISPDGTASTQLSLKSQAFATIYPHLYSSKINKSKPRHAFFTNSAADLPLLGYNWSDNVLSSSWIPA</sequence>
<keyword evidence="2" id="KW-1185">Reference proteome</keyword>
<dbReference type="Proteomes" id="UP001163603">
    <property type="component" value="Chromosome 7"/>
</dbReference>
<name>A0ACC0YE59_9ROSI</name>
<dbReference type="EMBL" id="CM047742">
    <property type="protein sequence ID" value="KAJ0034622.1"/>
    <property type="molecule type" value="Genomic_DNA"/>
</dbReference>
<accession>A0ACC0YE59</accession>
<gene>
    <name evidence="1" type="ORF">Pint_26104</name>
</gene>
<organism evidence="1 2">
    <name type="scientific">Pistacia integerrima</name>
    <dbReference type="NCBI Taxonomy" id="434235"/>
    <lineage>
        <taxon>Eukaryota</taxon>
        <taxon>Viridiplantae</taxon>
        <taxon>Streptophyta</taxon>
        <taxon>Embryophyta</taxon>
        <taxon>Tracheophyta</taxon>
        <taxon>Spermatophyta</taxon>
        <taxon>Magnoliopsida</taxon>
        <taxon>eudicotyledons</taxon>
        <taxon>Gunneridae</taxon>
        <taxon>Pentapetalae</taxon>
        <taxon>rosids</taxon>
        <taxon>malvids</taxon>
        <taxon>Sapindales</taxon>
        <taxon>Anacardiaceae</taxon>
        <taxon>Pistacia</taxon>
    </lineage>
</organism>
<protein>
    <submittedName>
        <fullName evidence="1">Uncharacterized protein</fullName>
    </submittedName>
</protein>